<dbReference type="PANTHER" id="PTHR13593:SF113">
    <property type="entry name" value="SI:DKEY-266F7.9"/>
    <property type="match status" value="1"/>
</dbReference>
<dbReference type="GO" id="GO:0006629">
    <property type="term" value="P:lipid metabolic process"/>
    <property type="evidence" value="ECO:0007669"/>
    <property type="project" value="InterPro"/>
</dbReference>
<dbReference type="KEGG" id="fas:105268095"/>
<proteinExistence type="predicted"/>
<accession>A0A9R1TAQ0</accession>
<gene>
    <name evidence="4 5 6 7 8" type="primary">LOC105268095</name>
</gene>
<feature type="chain" id="PRO_5044701535" description="Phosphatidylinositol-specific phospholipase C X domain-containing protein" evidence="1">
    <location>
        <begin position="21"/>
        <end position="409"/>
    </location>
</feature>
<evidence type="ECO:0000313" key="8">
    <source>
        <dbReference type="RefSeq" id="XP_011305680.1"/>
    </source>
</evidence>
<dbReference type="GO" id="GO:0008081">
    <property type="term" value="F:phosphoric diester hydrolase activity"/>
    <property type="evidence" value="ECO:0007669"/>
    <property type="project" value="InterPro"/>
</dbReference>
<dbReference type="AlphaFoldDB" id="A0A9R1TAL5"/>
<dbReference type="PANTHER" id="PTHR13593">
    <property type="match status" value="1"/>
</dbReference>
<dbReference type="Proteomes" id="UP000694866">
    <property type="component" value="Unplaced"/>
</dbReference>
<keyword evidence="1" id="KW-0732">Signal</keyword>
<dbReference type="RefSeq" id="XP_011305676.1">
    <property type="nucleotide sequence ID" value="XM_011307374.1"/>
</dbReference>
<name>A0A9R1TAL5_9HYME</name>
<accession>A0A9R1TAL5</accession>
<dbReference type="OrthoDB" id="1046782at2759"/>
<feature type="signal peptide" evidence="1">
    <location>
        <begin position="1"/>
        <end position="20"/>
    </location>
</feature>
<dbReference type="SMART" id="SM00148">
    <property type="entry name" value="PLCXc"/>
    <property type="match status" value="1"/>
</dbReference>
<evidence type="ECO:0000256" key="1">
    <source>
        <dbReference type="SAM" id="SignalP"/>
    </source>
</evidence>
<organism evidence="3 4">
    <name type="scientific">Fopius arisanus</name>
    <dbReference type="NCBI Taxonomy" id="64838"/>
    <lineage>
        <taxon>Eukaryota</taxon>
        <taxon>Metazoa</taxon>
        <taxon>Ecdysozoa</taxon>
        <taxon>Arthropoda</taxon>
        <taxon>Hexapoda</taxon>
        <taxon>Insecta</taxon>
        <taxon>Pterygota</taxon>
        <taxon>Neoptera</taxon>
        <taxon>Endopterygota</taxon>
        <taxon>Hymenoptera</taxon>
        <taxon>Apocrita</taxon>
        <taxon>Ichneumonoidea</taxon>
        <taxon>Braconidae</taxon>
        <taxon>Opiinae</taxon>
        <taxon>Fopius</taxon>
    </lineage>
</organism>
<protein>
    <recommendedName>
        <fullName evidence="2">Phosphatidylinositol-specific phospholipase C X domain-containing protein</fullName>
    </recommendedName>
</protein>
<accession>A0A9R1U310</accession>
<feature type="domain" description="Phosphatidylinositol-specific phospholipase C X" evidence="2">
    <location>
        <begin position="119"/>
        <end position="275"/>
    </location>
</feature>
<evidence type="ECO:0000259" key="2">
    <source>
        <dbReference type="SMART" id="SM00148"/>
    </source>
</evidence>
<dbReference type="InterPro" id="IPR017946">
    <property type="entry name" value="PLC-like_Pdiesterase_TIM-brl"/>
</dbReference>
<evidence type="ECO:0000313" key="3">
    <source>
        <dbReference type="Proteomes" id="UP000694866"/>
    </source>
</evidence>
<keyword evidence="3" id="KW-1185">Reference proteome</keyword>
<dbReference type="RefSeq" id="XP_011305680.1">
    <property type="nucleotide sequence ID" value="XM_011307378.1"/>
</dbReference>
<evidence type="ECO:0000313" key="5">
    <source>
        <dbReference type="RefSeq" id="XP_011305677.1"/>
    </source>
</evidence>
<evidence type="ECO:0000313" key="6">
    <source>
        <dbReference type="RefSeq" id="XP_011305678.1"/>
    </source>
</evidence>
<sequence length="409" mass="46743">MCRLLLLLVLHLNLLDLSSSEDETLVILTLSPAEEDETTRKIGVYYHCPDCAPGDVLRVADEHQIFEKIIGDPRGFLRTDLRVSPESFSDITATILRNGELIYSSPVIDRANWMHDNKSILKYLSLPQLVIPGTHQSGAYDRPETHGIWNLCQDLSIEDQLTLGIRYIDVQPSCKRIEDQCQSFFMEYSLLEMLPMDAVFSEIKGFLNRTNEIVILSLSDFSSEFQSDEDHARFMEFIKHELADDLFSFNTTSHGWSTPLGKIWKAEKRLIISYNYGGPVDPTFGTGVQPFWCNCQRSDDLHVFFADPQKRKNWANRKIPSVDVVELIPGWQTVVPQDSSNSAESSPPFSFKAWTEEFSPKVCEWYHEQWNATSNVVVVDFFETTGVVDLAVHWNKKRGEDTMKKITSA</sequence>
<dbReference type="RefSeq" id="XP_011305677.1">
    <property type="nucleotide sequence ID" value="XM_011307375.1"/>
</dbReference>
<evidence type="ECO:0000313" key="7">
    <source>
        <dbReference type="RefSeq" id="XP_011305679.1"/>
    </source>
</evidence>
<evidence type="ECO:0000313" key="4">
    <source>
        <dbReference type="RefSeq" id="XP_011305676.1"/>
    </source>
</evidence>
<dbReference type="RefSeq" id="XP_011305678.1">
    <property type="nucleotide sequence ID" value="XM_011307376.1"/>
</dbReference>
<dbReference type="InterPro" id="IPR000909">
    <property type="entry name" value="PLipase_C_PInositol-sp_X_dom"/>
</dbReference>
<reference evidence="4 5" key="1">
    <citation type="submission" date="2025-04" db="UniProtKB">
        <authorList>
            <consortium name="RefSeq"/>
        </authorList>
    </citation>
    <scope>IDENTIFICATION</scope>
    <source>
        <strain evidence="4 5">USDA-PBARC FA_bdor</strain>
        <tissue evidence="4 5">Whole organism</tissue>
    </source>
</reference>
<accession>A0A9R1TAJ8</accession>
<accession>A0A9R1TA85</accession>
<dbReference type="Gene3D" id="3.20.20.190">
    <property type="entry name" value="Phosphatidylinositol (PI) phosphodiesterase"/>
    <property type="match status" value="1"/>
</dbReference>
<dbReference type="SUPFAM" id="SSF51695">
    <property type="entry name" value="PLC-like phosphodiesterases"/>
    <property type="match status" value="1"/>
</dbReference>
<dbReference type="InterPro" id="IPR051057">
    <property type="entry name" value="PI-PLC_domain"/>
</dbReference>
<dbReference type="GeneID" id="105268095"/>
<dbReference type="RefSeq" id="XP_011305679.1">
    <property type="nucleotide sequence ID" value="XM_011307377.1"/>
</dbReference>